<dbReference type="InterPro" id="IPR007770">
    <property type="entry name" value="DMP"/>
</dbReference>
<name>J3L036_ORYBR</name>
<reference evidence="7" key="2">
    <citation type="submission" date="2013-04" db="UniProtKB">
        <authorList>
            <consortium name="EnsemblPlants"/>
        </authorList>
    </citation>
    <scope>IDENTIFICATION</scope>
</reference>
<reference evidence="7" key="1">
    <citation type="journal article" date="2013" name="Nat. Commun.">
        <title>Whole-genome sequencing of Oryza brachyantha reveals mechanisms underlying Oryza genome evolution.</title>
        <authorList>
            <person name="Chen J."/>
            <person name="Huang Q."/>
            <person name="Gao D."/>
            <person name="Wang J."/>
            <person name="Lang Y."/>
            <person name="Liu T."/>
            <person name="Li B."/>
            <person name="Bai Z."/>
            <person name="Luis Goicoechea J."/>
            <person name="Liang C."/>
            <person name="Chen C."/>
            <person name="Zhang W."/>
            <person name="Sun S."/>
            <person name="Liao Y."/>
            <person name="Zhang X."/>
            <person name="Yang L."/>
            <person name="Song C."/>
            <person name="Wang M."/>
            <person name="Shi J."/>
            <person name="Liu G."/>
            <person name="Liu J."/>
            <person name="Zhou H."/>
            <person name="Zhou W."/>
            <person name="Yu Q."/>
            <person name="An N."/>
            <person name="Chen Y."/>
            <person name="Cai Q."/>
            <person name="Wang B."/>
            <person name="Liu B."/>
            <person name="Min J."/>
            <person name="Huang Y."/>
            <person name="Wu H."/>
            <person name="Li Z."/>
            <person name="Zhang Y."/>
            <person name="Yin Y."/>
            <person name="Song W."/>
            <person name="Jiang J."/>
            <person name="Jackson S.A."/>
            <person name="Wing R.A."/>
            <person name="Wang J."/>
            <person name="Chen M."/>
        </authorList>
    </citation>
    <scope>NUCLEOTIDE SEQUENCE [LARGE SCALE GENOMIC DNA]</scope>
    <source>
        <strain evidence="7">cv. IRGC 101232</strain>
    </source>
</reference>
<evidence type="ECO:0000313" key="8">
    <source>
        <dbReference type="Proteomes" id="UP000006038"/>
    </source>
</evidence>
<evidence type="ECO:0000256" key="1">
    <source>
        <dbReference type="ARBA" id="ARBA00004141"/>
    </source>
</evidence>
<evidence type="ECO:0000256" key="2">
    <source>
        <dbReference type="ARBA" id="ARBA00008707"/>
    </source>
</evidence>
<evidence type="ECO:0000256" key="3">
    <source>
        <dbReference type="ARBA" id="ARBA00022692"/>
    </source>
</evidence>
<dbReference type="Gramene" id="OB01G25920.1">
    <property type="protein sequence ID" value="OB01G25920.1"/>
    <property type="gene ID" value="OB01G25920"/>
</dbReference>
<feature type="region of interest" description="Disordered" evidence="6">
    <location>
        <begin position="310"/>
        <end position="330"/>
    </location>
</feature>
<keyword evidence="8" id="KW-1185">Reference proteome</keyword>
<organism evidence="7">
    <name type="scientific">Oryza brachyantha</name>
    <name type="common">malo sina</name>
    <dbReference type="NCBI Taxonomy" id="4533"/>
    <lineage>
        <taxon>Eukaryota</taxon>
        <taxon>Viridiplantae</taxon>
        <taxon>Streptophyta</taxon>
        <taxon>Embryophyta</taxon>
        <taxon>Tracheophyta</taxon>
        <taxon>Spermatophyta</taxon>
        <taxon>Magnoliopsida</taxon>
        <taxon>Liliopsida</taxon>
        <taxon>Poales</taxon>
        <taxon>Poaceae</taxon>
        <taxon>BOP clade</taxon>
        <taxon>Oryzoideae</taxon>
        <taxon>Oryzeae</taxon>
        <taxon>Oryzinae</taxon>
        <taxon>Oryza</taxon>
    </lineage>
</organism>
<proteinExistence type="inferred from homology"/>
<feature type="region of interest" description="Disordered" evidence="6">
    <location>
        <begin position="202"/>
        <end position="226"/>
    </location>
</feature>
<sequence length="330" mass="36207">MSGGLRIFNGDDDSKFAIAHEKNIRNEQSQKEATTLTGWRSISRRNAQKVTDSTAAAVPVKPNDLTLRPEEIRAIQALTGELKKRKLHWLDGVHAFFTAVVFLSVAFSDVGLQKCLFPHAGRDTMELLKNMPLGMSFLSSFVFMIFPTTRHGIGFHGSDNSTSSEVGGPKPEGENKIDSAMAVYLKKEEEKKMNSSVVIEVETEEEDEISSSDVPGSNASSRTVADPEDIKAPRLAFSKLIVDTLPYRLEYHEIAHFKAVHFVGNPSSDGLVVAPALPLPARRLPDVAKHPDSSSSSSSARRYALHSVISYSAKHQPSPDVLSRPPSSRR</sequence>
<accession>J3L036</accession>
<dbReference type="PANTHER" id="PTHR31621:SF67">
    <property type="entry name" value="OS01G0389200 PROTEIN"/>
    <property type="match status" value="1"/>
</dbReference>
<protein>
    <submittedName>
        <fullName evidence="7">Uncharacterized protein</fullName>
    </submittedName>
</protein>
<comment type="similarity">
    <text evidence="2">Belongs to the plant DMP1 protein family.</text>
</comment>
<comment type="subcellular location">
    <subcellularLocation>
        <location evidence="1">Membrane</location>
        <topology evidence="1">Multi-pass membrane protein</topology>
    </subcellularLocation>
</comment>
<dbReference type="Pfam" id="PF05078">
    <property type="entry name" value="DUF679"/>
    <property type="match status" value="1"/>
</dbReference>
<evidence type="ECO:0000256" key="6">
    <source>
        <dbReference type="SAM" id="MobiDB-lite"/>
    </source>
</evidence>
<dbReference type="HOGENOM" id="CLU_843015_0_0_1"/>
<keyword evidence="3" id="KW-0812">Transmembrane</keyword>
<dbReference type="EnsemblPlants" id="OB01G25920.1">
    <property type="protein sequence ID" value="OB01G25920.1"/>
    <property type="gene ID" value="OB01G25920"/>
</dbReference>
<dbReference type="Proteomes" id="UP000006038">
    <property type="component" value="Chromosome 1"/>
</dbReference>
<dbReference type="AlphaFoldDB" id="J3L036"/>
<keyword evidence="4" id="KW-1133">Transmembrane helix</keyword>
<dbReference type="PANTHER" id="PTHR31621">
    <property type="entry name" value="PROTEIN DMP3"/>
    <property type="match status" value="1"/>
</dbReference>
<dbReference type="STRING" id="4533.J3L036"/>
<keyword evidence="5" id="KW-0472">Membrane</keyword>
<evidence type="ECO:0000313" key="7">
    <source>
        <dbReference type="EnsemblPlants" id="OB01G25920.1"/>
    </source>
</evidence>
<evidence type="ECO:0000256" key="5">
    <source>
        <dbReference type="ARBA" id="ARBA00023136"/>
    </source>
</evidence>
<evidence type="ECO:0000256" key="4">
    <source>
        <dbReference type="ARBA" id="ARBA00022989"/>
    </source>
</evidence>
<dbReference type="GO" id="GO:0005737">
    <property type="term" value="C:cytoplasm"/>
    <property type="evidence" value="ECO:0007669"/>
    <property type="project" value="UniProtKB-ARBA"/>
</dbReference>
<dbReference type="GO" id="GO:0010256">
    <property type="term" value="P:endomembrane system organization"/>
    <property type="evidence" value="ECO:0007669"/>
    <property type="project" value="TreeGrafter"/>
</dbReference>
<dbReference type="GO" id="GO:0016020">
    <property type="term" value="C:membrane"/>
    <property type="evidence" value="ECO:0007669"/>
    <property type="project" value="UniProtKB-SubCell"/>
</dbReference>